<name>Q6WJF6_TRIVA</name>
<dbReference type="PANTHER" id="PTHR46060:SF1">
    <property type="entry name" value="MARINER MOS1 TRANSPOSASE-LIKE PROTEIN"/>
    <property type="match status" value="1"/>
</dbReference>
<evidence type="ECO:0000313" key="1">
    <source>
        <dbReference type="EMBL" id="AAP45328.1"/>
    </source>
</evidence>
<dbReference type="VEuPathDB" id="TrichDB:TVAG_TEG_DS113177_7_1"/>
<accession>Q6WJF6</accession>
<dbReference type="GO" id="GO:0003676">
    <property type="term" value="F:nucleic acid binding"/>
    <property type="evidence" value="ECO:0007669"/>
    <property type="project" value="InterPro"/>
</dbReference>
<organism evidence="1">
    <name type="scientific">Trichomonas vaginalis</name>
    <dbReference type="NCBI Taxonomy" id="5722"/>
    <lineage>
        <taxon>Eukaryota</taxon>
        <taxon>Metamonada</taxon>
        <taxon>Parabasalia</taxon>
        <taxon>Trichomonadida</taxon>
        <taxon>Trichomonadidae</taxon>
        <taxon>Trichomonas</taxon>
    </lineage>
</organism>
<dbReference type="Pfam" id="PF01359">
    <property type="entry name" value="Transposase_1"/>
    <property type="match status" value="1"/>
</dbReference>
<dbReference type="EMBL" id="AY282463">
    <property type="protein sequence ID" value="AAP45328.1"/>
    <property type="molecule type" value="Genomic_DNA"/>
</dbReference>
<dbReference type="Gene3D" id="3.30.420.10">
    <property type="entry name" value="Ribonuclease H-like superfamily/Ribonuclease H"/>
    <property type="match status" value="1"/>
</dbReference>
<dbReference type="InterPro" id="IPR052709">
    <property type="entry name" value="Transposase-MT_Hybrid"/>
</dbReference>
<reference evidence="1" key="1">
    <citation type="journal article" date="2005" name="Mol. Biol. Evol.">
        <title>A potentially functional mariner transposable element in the protist Trichomonas vaginalis.</title>
        <authorList>
            <person name="Silva J.C."/>
            <person name="Bastida F."/>
            <person name="Bidwell S.L."/>
            <person name="Johnson P.J."/>
            <person name="Carlton J.M."/>
        </authorList>
    </citation>
    <scope>NUCLEOTIDE SEQUENCE</scope>
    <source>
        <strain evidence="1">G3</strain>
    </source>
</reference>
<dbReference type="VEuPathDB" id="TrichDB:TVAGG3_0197650"/>
<dbReference type="PANTHER" id="PTHR46060">
    <property type="entry name" value="MARINER MOS1 TRANSPOSASE-LIKE PROTEIN"/>
    <property type="match status" value="1"/>
</dbReference>
<protein>
    <submittedName>
        <fullName evidence="1">Mar1 putative transposase</fullName>
    </submittedName>
</protein>
<dbReference type="AlphaFoldDB" id="Q6WJF6"/>
<sequence length="375" mass="43972">MYMMSMLYFGAMPGYKMNFETRGGFAGNFGGIFFIFLMNHKENILALAKKCKDCKKIYETLVKCFGMDAPSYSTVTYHVRMYHFMNKKAPIIKIDKKSPDQRKIKAILQALDEDPRASLRRIEEMTKIPRTTVSYYLHNYLNYKLAYTRWVPHNLNSVQKKSRVQSSKELLSILGAYQSKKFRFLVTGDESWFQYATEAKIMWIPKDENPQTFPKKKIDTPMMMLSVFWGVNGIIAIDILQKPNTMNAQYLIDNVLTQIINSDEFEKSKQQKQKFAIHFDNSRVHKSHKVMNYLVENNVKVVPNPIYSPDIAPSDFYLFGTLKKRAEGREFASPDDLENFVREQFEQFSHDDLKRVFQAWIDRCERVIESNGDYI</sequence>
<proteinExistence type="predicted"/>
<dbReference type="InterPro" id="IPR036397">
    <property type="entry name" value="RNaseH_sf"/>
</dbReference>
<dbReference type="InterPro" id="IPR001888">
    <property type="entry name" value="Transposase_1"/>
</dbReference>